<dbReference type="CDD" id="cd15610">
    <property type="entry name" value="PHD3_KDM5A_like"/>
    <property type="match status" value="1"/>
</dbReference>
<evidence type="ECO:0000256" key="17">
    <source>
        <dbReference type="PROSITE-ProRule" id="PRU00146"/>
    </source>
</evidence>
<evidence type="ECO:0000256" key="16">
    <source>
        <dbReference type="ARBA" id="ARBA00048734"/>
    </source>
</evidence>
<dbReference type="Gene3D" id="2.60.120.650">
    <property type="entry name" value="Cupin"/>
    <property type="match status" value="1"/>
</dbReference>
<dbReference type="FunFam" id="1.10.150.60:FF:000001">
    <property type="entry name" value="Putative lysine-specific demethylase 5b"/>
    <property type="match status" value="1"/>
</dbReference>
<dbReference type="InterPro" id="IPR003347">
    <property type="entry name" value="JmjC_dom"/>
</dbReference>
<comment type="caution">
    <text evidence="23">The sequence shown here is derived from an EMBL/GenBank/DDBJ whole genome shotgun (WGS) entry which is preliminary data.</text>
</comment>
<reference evidence="23 24" key="1">
    <citation type="submission" date="2021-06" db="EMBL/GenBank/DDBJ databases">
        <title>Caerostris darwini draft genome.</title>
        <authorList>
            <person name="Kono N."/>
            <person name="Arakawa K."/>
        </authorList>
    </citation>
    <scope>NUCLEOTIDE SEQUENCE [LARGE SCALE GENOMIC DNA]</scope>
</reference>
<evidence type="ECO:0000256" key="6">
    <source>
        <dbReference type="ARBA" id="ARBA00022737"/>
    </source>
</evidence>
<dbReference type="Gene3D" id="3.30.40.10">
    <property type="entry name" value="Zinc/RING finger domain, C3HC4 (zinc finger)"/>
    <property type="match status" value="2"/>
</dbReference>
<dbReference type="InterPro" id="IPR048615">
    <property type="entry name" value="KDM5_C-hel"/>
</dbReference>
<keyword evidence="7 17" id="KW-0863">Zinc-finger</keyword>
<comment type="similarity">
    <text evidence="3">Belongs to the JARID1 histone demethylase family.</text>
</comment>
<dbReference type="SMART" id="SM00249">
    <property type="entry name" value="PHD"/>
    <property type="match status" value="3"/>
</dbReference>
<dbReference type="Pfam" id="PF21323">
    <property type="entry name" value="KDM5_C-hel"/>
    <property type="match status" value="1"/>
</dbReference>
<dbReference type="Gene3D" id="1.10.150.60">
    <property type="entry name" value="ARID DNA-binding domain"/>
    <property type="match status" value="1"/>
</dbReference>
<keyword evidence="12" id="KW-0408">Iron</keyword>
<dbReference type="PROSITE" id="PS01359">
    <property type="entry name" value="ZF_PHD_1"/>
    <property type="match status" value="2"/>
</dbReference>
<evidence type="ECO:0000256" key="11">
    <source>
        <dbReference type="ARBA" id="ARBA00023002"/>
    </source>
</evidence>
<feature type="domain" description="PHD-type" evidence="19">
    <location>
        <begin position="1180"/>
        <end position="1231"/>
    </location>
</feature>
<evidence type="ECO:0000256" key="5">
    <source>
        <dbReference type="ARBA" id="ARBA00022723"/>
    </source>
</evidence>
<proteinExistence type="inferred from homology"/>
<evidence type="ECO:0000259" key="22">
    <source>
        <dbReference type="PROSITE" id="PS51184"/>
    </source>
</evidence>
<evidence type="ECO:0000256" key="13">
    <source>
        <dbReference type="ARBA" id="ARBA00023015"/>
    </source>
</evidence>
<dbReference type="GO" id="GO:0000785">
    <property type="term" value="C:chromatin"/>
    <property type="evidence" value="ECO:0007669"/>
    <property type="project" value="TreeGrafter"/>
</dbReference>
<evidence type="ECO:0000256" key="18">
    <source>
        <dbReference type="SAM" id="MobiDB-lite"/>
    </source>
</evidence>
<keyword evidence="11" id="KW-0560">Oxidoreductase</keyword>
<protein>
    <recommendedName>
        <fullName evidence="4">[histone H3]-trimethyl-L-lysine(4) demethylase</fullName>
        <ecNumber evidence="4">1.14.11.67</ecNumber>
    </recommendedName>
</protein>
<dbReference type="InterPro" id="IPR036431">
    <property type="entry name" value="ARID_dom_sf"/>
</dbReference>
<dbReference type="GO" id="GO:0006355">
    <property type="term" value="P:regulation of DNA-templated transcription"/>
    <property type="evidence" value="ECO:0007669"/>
    <property type="project" value="TreeGrafter"/>
</dbReference>
<keyword evidence="9" id="KW-0156">Chromatin regulator</keyword>
<feature type="region of interest" description="Disordered" evidence="18">
    <location>
        <begin position="1116"/>
        <end position="1137"/>
    </location>
</feature>
<dbReference type="EMBL" id="BPLQ01014724">
    <property type="protein sequence ID" value="GIY82472.1"/>
    <property type="molecule type" value="Genomic_DNA"/>
</dbReference>
<dbReference type="InterPro" id="IPR019786">
    <property type="entry name" value="Zinc_finger_PHD-type_CS"/>
</dbReference>
<dbReference type="Proteomes" id="UP001054837">
    <property type="component" value="Unassembled WGS sequence"/>
</dbReference>
<dbReference type="FunFam" id="3.30.40.10:FF:000023">
    <property type="entry name" value="Lysine (K)-specific demethylase 5A"/>
    <property type="match status" value="1"/>
</dbReference>
<evidence type="ECO:0000259" key="20">
    <source>
        <dbReference type="PROSITE" id="PS51011"/>
    </source>
</evidence>
<dbReference type="InterPro" id="IPR013083">
    <property type="entry name" value="Znf_RING/FYVE/PHD"/>
</dbReference>
<dbReference type="InterPro" id="IPR019787">
    <property type="entry name" value="Znf_PHD-finger"/>
</dbReference>
<dbReference type="CDD" id="cd15605">
    <property type="entry name" value="PHD1_Lid_like"/>
    <property type="match status" value="1"/>
</dbReference>
<evidence type="ECO:0000313" key="24">
    <source>
        <dbReference type="Proteomes" id="UP001054837"/>
    </source>
</evidence>
<accession>A0AAV4WIJ6</accession>
<dbReference type="InterPro" id="IPR003349">
    <property type="entry name" value="JmjN"/>
</dbReference>
<dbReference type="GO" id="GO:0003677">
    <property type="term" value="F:DNA binding"/>
    <property type="evidence" value="ECO:0007669"/>
    <property type="project" value="InterPro"/>
</dbReference>
<sequence>MNAVDFEFVPPPEAPVFEPTTEEFKDPLAYIAKIRPIAEQTGICKIKPPSEWQPPFAVDVDNFRFTPRMQRLNELEATTRVKLNFLDQIAKFWELQGSSLKIPNVERKALDLFTLHRVVQEEGGSEIVSRERRWSRIATRMGFPPGRGVGSLLRQHYERILYPYHVFQEGSSIGEIQLNDDSDDSSQQDKDYIPHGIPSRQAIKPPADRYARRSKRCKEMDDKLNGIDYSTNNELKKLQFYGAGPKMPGYNIHGGIEELEEDSKLALKEQVIEDIKVLQAARDQKGGLVAKLPESILKETKTAEELEAVKLGVLLKMKDRPRRKMPIDQIVCNICGRGDEEASMLLCDGCDDSYHTFCLIPPLNEIPKGDWRCPCCVAKAINKPQEAFGFEQAQREYTLQEFGQKADEFKTSYFNMPAHRVPYSHVEKEFWRIVNAVEEDVTVEYGADLHTIEHGSGFPNEKTKALIPGDEEYVTSGWNLNNLPVLEGSVLKHIQADISGMKIPWTYVGMCFATFCWHNEDHWSYSINYLHWGEPKTWYGVPGGKAESFEEAMRSVAPELFNAQPDLLHQLVTIMNPNLLISQGVPIYRTNQQAGEFVITFPRSYHAGFNQGYNFAEAVNFAPADWLPIGRVCVSHYGMLHRFCVFSHDELVCKMATDPECLDISIAASTYQDMVRMVEAERATRKILLEWGVTSANREVFELLPDDERQCSYCKTTCFLSAVTCSCNDSQLVCIAHRDKLCSCPPEEHTLLYRYTLDELPVMLNRLKVRAESFDSWSSEVQDALSGHTKKSISELRDYLTEAEEKKFPSTELLKDLADTIDEGEKCTAIAQQLLSTRIRTRARQVNEVNQTPRLTLEDLHIFHQQLSTVPCEIKELIPVKELLDRCVAFQVEAEEILEDEKVTDPRQLEKILLTGTNLDIEIPEMIPLKYKLDQCLWLEEVRGILMYPDRVTLEVLRGLLEKGITLPVYPTVEKVMAELQELLTFGEKWEEKAKSYLQTKQPLTTVESTVRDASNISVHLPHVVQLTDAVRKAKDWLQRLQQIQNEAHNPYLEVLEQLLVKGRPIPVRLDQLTQIELQVEAARSWKEKTSRTFLKKNSGYTLLEVLSPRKDIGSAAVPKSKRKRKDFDDDDASNDKFDEVKDPATIVAYFKEAERRELEAMTQLRARNEQKCNEERTESRFCICHKPYSNGMVQCELCKDSFHVQCLPSQQSVRKSQGGGRFLCGWCLRSRRPRLDSILSLLLSLQKLPMRLAEGEALQCLTERGMAWQDRAKQILKTDELSSALTALSVITQQKTELTFTEKSEQIVHAELQKASNTTESKPEDLLQRWRNLIPSEKCEGKEFQVPDIPPKKDEIEMVDLTGDPPHTDTEHAYSSASKTSTIGASPRKHSRKSPLVARQMESPTMVQLSENMRTQLEQLLMEGDLLEMTLDETQDIWRLLQATRPDFVPFPELEETTPKVERKRFKKIKMDDSKSNIAKSKNKSATRVGRKKEEKLMGRRKRPDRPKLRSGEFHFQKEMKDGTVKTVKMRARLFDARKPKRRAARNKDADESCSAEGCLRPIGEAVNWVQCDGGCEQWFHLLCVGLDVTEVSESEDYICPNCAHAPPHDSGGESDASEEVAASVLAGFARAAADSPI</sequence>
<dbReference type="InterPro" id="IPR001606">
    <property type="entry name" value="ARID_dom"/>
</dbReference>
<dbReference type="Pfam" id="PF00628">
    <property type="entry name" value="PHD"/>
    <property type="match status" value="2"/>
</dbReference>
<evidence type="ECO:0000313" key="23">
    <source>
        <dbReference type="EMBL" id="GIY82472.1"/>
    </source>
</evidence>
<keyword evidence="10" id="KW-0223">Dioxygenase</keyword>
<keyword evidence="5" id="KW-0479">Metal-binding</keyword>
<feature type="domain" description="PHD-type" evidence="19">
    <location>
        <begin position="329"/>
        <end position="379"/>
    </location>
</feature>
<dbReference type="SMART" id="SM00501">
    <property type="entry name" value="BRIGHT"/>
    <property type="match status" value="1"/>
</dbReference>
<evidence type="ECO:0000256" key="12">
    <source>
        <dbReference type="ARBA" id="ARBA00023004"/>
    </source>
</evidence>
<dbReference type="FunFam" id="2.60.120.650:FF:000035">
    <property type="entry name" value="PHD transcription factor Rum1"/>
    <property type="match status" value="1"/>
</dbReference>
<dbReference type="PANTHER" id="PTHR10694">
    <property type="entry name" value="LYSINE-SPECIFIC DEMETHYLASE"/>
    <property type="match status" value="1"/>
</dbReference>
<keyword evidence="15" id="KW-0539">Nucleus</keyword>
<evidence type="ECO:0000259" key="19">
    <source>
        <dbReference type="PROSITE" id="PS50016"/>
    </source>
</evidence>
<evidence type="ECO:0000256" key="2">
    <source>
        <dbReference type="ARBA" id="ARBA00004123"/>
    </source>
</evidence>
<feature type="domain" description="JmjN" evidence="21">
    <location>
        <begin position="14"/>
        <end position="55"/>
    </location>
</feature>
<evidence type="ECO:0000256" key="10">
    <source>
        <dbReference type="ARBA" id="ARBA00022964"/>
    </source>
</evidence>
<dbReference type="Pfam" id="PF02375">
    <property type="entry name" value="JmjN"/>
    <property type="match status" value="1"/>
</dbReference>
<evidence type="ECO:0000256" key="8">
    <source>
        <dbReference type="ARBA" id="ARBA00022833"/>
    </source>
</evidence>
<dbReference type="InterPro" id="IPR011011">
    <property type="entry name" value="Znf_FYVE_PHD"/>
</dbReference>
<keyword evidence="14" id="KW-0804">Transcription</keyword>
<evidence type="ECO:0000256" key="3">
    <source>
        <dbReference type="ARBA" id="ARBA00006801"/>
    </source>
</evidence>
<dbReference type="Pfam" id="PF02373">
    <property type="entry name" value="JmjC"/>
    <property type="match status" value="1"/>
</dbReference>
<evidence type="ECO:0000256" key="9">
    <source>
        <dbReference type="ARBA" id="ARBA00022853"/>
    </source>
</evidence>
<feature type="compositionally biased region" description="Polar residues" evidence="18">
    <location>
        <begin position="1374"/>
        <end position="1385"/>
    </location>
</feature>
<comment type="cofactor">
    <cofactor evidence="1">
        <name>Fe(2+)</name>
        <dbReference type="ChEBI" id="CHEBI:29033"/>
    </cofactor>
</comment>
<name>A0AAV4WIJ6_9ARAC</name>
<evidence type="ECO:0000256" key="7">
    <source>
        <dbReference type="ARBA" id="ARBA00022771"/>
    </source>
</evidence>
<dbReference type="GO" id="GO:0034647">
    <property type="term" value="F:histone H3K4me/H3K4me2/H3K4me3 demethylase activity"/>
    <property type="evidence" value="ECO:0007669"/>
    <property type="project" value="UniProtKB-EC"/>
</dbReference>
<dbReference type="SUPFAM" id="SSF51197">
    <property type="entry name" value="Clavaminate synthase-like"/>
    <property type="match status" value="1"/>
</dbReference>
<keyword evidence="24" id="KW-1185">Reference proteome</keyword>
<keyword evidence="8" id="KW-0862">Zinc</keyword>
<comment type="subcellular location">
    <subcellularLocation>
        <location evidence="2">Nucleus</location>
    </subcellularLocation>
</comment>
<dbReference type="PROSITE" id="PS51184">
    <property type="entry name" value="JMJC"/>
    <property type="match status" value="1"/>
</dbReference>
<feature type="region of interest" description="Disordered" evidence="18">
    <location>
        <begin position="176"/>
        <end position="213"/>
    </location>
</feature>
<dbReference type="GO" id="GO:0008270">
    <property type="term" value="F:zinc ion binding"/>
    <property type="evidence" value="ECO:0007669"/>
    <property type="project" value="UniProtKB-KW"/>
</dbReference>
<dbReference type="Pfam" id="PF08429">
    <property type="entry name" value="PLU-1"/>
    <property type="match status" value="1"/>
</dbReference>
<dbReference type="GO" id="GO:0005654">
    <property type="term" value="C:nucleoplasm"/>
    <property type="evidence" value="ECO:0007669"/>
    <property type="project" value="UniProtKB-ARBA"/>
</dbReference>
<organism evidence="23 24">
    <name type="scientific">Caerostris darwini</name>
    <dbReference type="NCBI Taxonomy" id="1538125"/>
    <lineage>
        <taxon>Eukaryota</taxon>
        <taxon>Metazoa</taxon>
        <taxon>Ecdysozoa</taxon>
        <taxon>Arthropoda</taxon>
        <taxon>Chelicerata</taxon>
        <taxon>Arachnida</taxon>
        <taxon>Araneae</taxon>
        <taxon>Araneomorphae</taxon>
        <taxon>Entelegynae</taxon>
        <taxon>Araneoidea</taxon>
        <taxon>Araneidae</taxon>
        <taxon>Caerostris</taxon>
    </lineage>
</organism>
<feature type="domain" description="JmjC" evidence="22">
    <location>
        <begin position="472"/>
        <end position="638"/>
    </location>
</feature>
<dbReference type="PROSITE" id="PS51011">
    <property type="entry name" value="ARID"/>
    <property type="match status" value="1"/>
</dbReference>
<dbReference type="SMART" id="SM01014">
    <property type="entry name" value="ARID"/>
    <property type="match status" value="1"/>
</dbReference>
<feature type="domain" description="ARID" evidence="20">
    <location>
        <begin position="79"/>
        <end position="169"/>
    </location>
</feature>
<evidence type="ECO:0000256" key="15">
    <source>
        <dbReference type="ARBA" id="ARBA00023242"/>
    </source>
</evidence>
<dbReference type="EC" id="1.14.11.67" evidence="4"/>
<gene>
    <name evidence="23" type="primary">Kdm5a</name>
    <name evidence="23" type="ORF">CDAR_548671</name>
</gene>
<dbReference type="SUPFAM" id="SSF46774">
    <property type="entry name" value="ARID-like"/>
    <property type="match status" value="1"/>
</dbReference>
<keyword evidence="6" id="KW-0677">Repeat</keyword>
<dbReference type="PROSITE" id="PS50016">
    <property type="entry name" value="ZF_PHD_2"/>
    <property type="match status" value="2"/>
</dbReference>
<dbReference type="CDD" id="cd16864">
    <property type="entry name" value="ARID_JARID"/>
    <property type="match status" value="1"/>
</dbReference>
<evidence type="ECO:0000256" key="1">
    <source>
        <dbReference type="ARBA" id="ARBA00001954"/>
    </source>
</evidence>
<feature type="region of interest" description="Disordered" evidence="18">
    <location>
        <begin position="1365"/>
        <end position="1399"/>
    </location>
</feature>
<comment type="catalytic activity">
    <reaction evidence="16">
        <text>N(6),N(6),N(6)-trimethyl-L-lysyl(4)-[histone H3] + 3 2-oxoglutarate + 3 O2 = L-lysyl(4)-[histone H3] + 3 formaldehyde + 3 succinate + 3 CO2</text>
        <dbReference type="Rhea" id="RHEA:60208"/>
        <dbReference type="Rhea" id="RHEA-COMP:15537"/>
        <dbReference type="Rhea" id="RHEA-COMP:15547"/>
        <dbReference type="ChEBI" id="CHEBI:15379"/>
        <dbReference type="ChEBI" id="CHEBI:16526"/>
        <dbReference type="ChEBI" id="CHEBI:16810"/>
        <dbReference type="ChEBI" id="CHEBI:16842"/>
        <dbReference type="ChEBI" id="CHEBI:29969"/>
        <dbReference type="ChEBI" id="CHEBI:30031"/>
        <dbReference type="ChEBI" id="CHEBI:61961"/>
        <dbReference type="EC" id="1.14.11.67"/>
    </reaction>
</comment>
<dbReference type="Pfam" id="PF01388">
    <property type="entry name" value="ARID"/>
    <property type="match status" value="1"/>
</dbReference>
<dbReference type="InterPro" id="IPR001965">
    <property type="entry name" value="Znf_PHD"/>
</dbReference>
<dbReference type="Pfam" id="PF02928">
    <property type="entry name" value="zf-C5HC2"/>
    <property type="match status" value="1"/>
</dbReference>
<evidence type="ECO:0000259" key="21">
    <source>
        <dbReference type="PROSITE" id="PS51183"/>
    </source>
</evidence>
<dbReference type="SUPFAM" id="SSF57903">
    <property type="entry name" value="FYVE/PHD zinc finger"/>
    <property type="match status" value="3"/>
</dbReference>
<dbReference type="SMART" id="SM00558">
    <property type="entry name" value="JmjC"/>
    <property type="match status" value="1"/>
</dbReference>
<feature type="compositionally biased region" description="Basic residues" evidence="18">
    <location>
        <begin position="1482"/>
        <end position="1492"/>
    </location>
</feature>
<dbReference type="PANTHER" id="PTHR10694:SF33">
    <property type="entry name" value="LYSINE-SPECIFIC DEMETHYLASE 5"/>
    <property type="match status" value="1"/>
</dbReference>
<feature type="region of interest" description="Disordered" evidence="18">
    <location>
        <begin position="1472"/>
        <end position="1509"/>
    </location>
</feature>
<dbReference type="InterPro" id="IPR013637">
    <property type="entry name" value="Lys_sp_deMease-like_dom"/>
</dbReference>
<keyword evidence="13" id="KW-0805">Transcription regulation</keyword>
<dbReference type="PROSITE" id="PS51183">
    <property type="entry name" value="JMJN"/>
    <property type="match status" value="1"/>
</dbReference>
<evidence type="ECO:0000256" key="14">
    <source>
        <dbReference type="ARBA" id="ARBA00023163"/>
    </source>
</evidence>
<dbReference type="InterPro" id="IPR004198">
    <property type="entry name" value="Znf_C5HC2"/>
</dbReference>
<evidence type="ECO:0000256" key="4">
    <source>
        <dbReference type="ARBA" id="ARBA00012902"/>
    </source>
</evidence>
<dbReference type="SMART" id="SM00545">
    <property type="entry name" value="JmjN"/>
    <property type="match status" value="1"/>
</dbReference>